<evidence type="ECO:0000256" key="2">
    <source>
        <dbReference type="ARBA" id="ARBA00005811"/>
    </source>
</evidence>
<dbReference type="PANTHER" id="PTHR30558:SF3">
    <property type="entry name" value="BIOPOLYMER TRANSPORT PROTEIN EXBD-RELATED"/>
    <property type="match status" value="1"/>
</dbReference>
<protein>
    <submittedName>
        <fullName evidence="8">Outer membrane transport energization protein ExbD</fullName>
    </submittedName>
</protein>
<gene>
    <name evidence="8" type="ORF">SAMN05421740_106122</name>
</gene>
<evidence type="ECO:0000313" key="8">
    <source>
        <dbReference type="EMBL" id="SEL51703.1"/>
    </source>
</evidence>
<keyword evidence="7" id="KW-0653">Protein transport</keyword>
<dbReference type="GO" id="GO:0015031">
    <property type="term" value="P:protein transport"/>
    <property type="evidence" value="ECO:0007669"/>
    <property type="project" value="UniProtKB-KW"/>
</dbReference>
<evidence type="ECO:0000256" key="5">
    <source>
        <dbReference type="ARBA" id="ARBA00022989"/>
    </source>
</evidence>
<comment type="subcellular location">
    <subcellularLocation>
        <location evidence="1">Cell membrane</location>
        <topology evidence="1">Single-pass membrane protein</topology>
    </subcellularLocation>
    <subcellularLocation>
        <location evidence="7">Cell membrane</location>
        <topology evidence="7">Single-pass type II membrane protein</topology>
    </subcellularLocation>
</comment>
<keyword evidence="7" id="KW-0813">Transport</keyword>
<accession>A0A1H7QUV5</accession>
<evidence type="ECO:0000256" key="7">
    <source>
        <dbReference type="RuleBase" id="RU003879"/>
    </source>
</evidence>
<keyword evidence="5" id="KW-1133">Transmembrane helix</keyword>
<dbReference type="EMBL" id="FNZR01000006">
    <property type="protein sequence ID" value="SEL51703.1"/>
    <property type="molecule type" value="Genomic_DNA"/>
</dbReference>
<dbReference type="Proteomes" id="UP000198916">
    <property type="component" value="Unassembled WGS sequence"/>
</dbReference>
<keyword evidence="9" id="KW-1185">Reference proteome</keyword>
<dbReference type="AlphaFoldDB" id="A0A1H7QUV5"/>
<organism evidence="8 9">
    <name type="scientific">Parapedobacter koreensis</name>
    <dbReference type="NCBI Taxonomy" id="332977"/>
    <lineage>
        <taxon>Bacteria</taxon>
        <taxon>Pseudomonadati</taxon>
        <taxon>Bacteroidota</taxon>
        <taxon>Sphingobacteriia</taxon>
        <taxon>Sphingobacteriales</taxon>
        <taxon>Sphingobacteriaceae</taxon>
        <taxon>Parapedobacter</taxon>
    </lineage>
</organism>
<dbReference type="OrthoDB" id="9793581at2"/>
<keyword evidence="6" id="KW-0472">Membrane</keyword>
<keyword evidence="3" id="KW-1003">Cell membrane</keyword>
<dbReference type="STRING" id="332977.SAMN05421740_106122"/>
<keyword evidence="4 7" id="KW-0812">Transmembrane</keyword>
<sequence length="209" mass="23131">MPRVKVKRASTTIDMTAMCDVSFLLLTFFILTATARQPEPLQVDTPASVTQVKLPDDDLGLITIGDGGKVFFGVVNRNARGRMLELMSEKYAIPFTPEEKAEFSTMESFGVPIGSLKQLINLGPNDRVRPGLQPGIPVDSTDALGNELYHWIYSARVATKELKNAEMRVSIKGDAEEKYPEIKKVIDVLQSQKVNKFSLITSLRAGEEL</sequence>
<evidence type="ECO:0000256" key="4">
    <source>
        <dbReference type="ARBA" id="ARBA00022692"/>
    </source>
</evidence>
<evidence type="ECO:0000256" key="3">
    <source>
        <dbReference type="ARBA" id="ARBA00022475"/>
    </source>
</evidence>
<dbReference type="PANTHER" id="PTHR30558">
    <property type="entry name" value="EXBD MEMBRANE COMPONENT OF PMF-DRIVEN MACROMOLECULE IMPORT SYSTEM"/>
    <property type="match status" value="1"/>
</dbReference>
<dbReference type="InterPro" id="IPR003400">
    <property type="entry name" value="ExbD"/>
</dbReference>
<evidence type="ECO:0000313" key="9">
    <source>
        <dbReference type="Proteomes" id="UP000198916"/>
    </source>
</evidence>
<comment type="similarity">
    <text evidence="2 7">Belongs to the ExbD/TolR family.</text>
</comment>
<dbReference type="RefSeq" id="WP_090606672.1">
    <property type="nucleotide sequence ID" value="NZ_FNZR01000006.1"/>
</dbReference>
<evidence type="ECO:0000256" key="6">
    <source>
        <dbReference type="ARBA" id="ARBA00023136"/>
    </source>
</evidence>
<evidence type="ECO:0000256" key="1">
    <source>
        <dbReference type="ARBA" id="ARBA00004162"/>
    </source>
</evidence>
<reference evidence="9" key="1">
    <citation type="submission" date="2016-10" db="EMBL/GenBank/DDBJ databases">
        <authorList>
            <person name="Varghese N."/>
            <person name="Submissions S."/>
        </authorList>
    </citation>
    <scope>NUCLEOTIDE SEQUENCE [LARGE SCALE GENOMIC DNA]</scope>
    <source>
        <strain evidence="9">Jip14</strain>
    </source>
</reference>
<dbReference type="GO" id="GO:0022857">
    <property type="term" value="F:transmembrane transporter activity"/>
    <property type="evidence" value="ECO:0007669"/>
    <property type="project" value="InterPro"/>
</dbReference>
<dbReference type="GO" id="GO:0005886">
    <property type="term" value="C:plasma membrane"/>
    <property type="evidence" value="ECO:0007669"/>
    <property type="project" value="UniProtKB-SubCell"/>
</dbReference>
<dbReference type="Pfam" id="PF02472">
    <property type="entry name" value="ExbD"/>
    <property type="match status" value="1"/>
</dbReference>
<proteinExistence type="inferred from homology"/>
<name>A0A1H7QUV5_9SPHI</name>